<dbReference type="EMBL" id="AFGF01000014">
    <property type="protein sequence ID" value="EGO65751.1"/>
    <property type="molecule type" value="Genomic_DNA"/>
</dbReference>
<evidence type="ECO:0000259" key="9">
    <source>
        <dbReference type="PROSITE" id="PS51790"/>
    </source>
</evidence>
<dbReference type="PANTHER" id="PTHR42799:SF2">
    <property type="entry name" value="MITOCHONDRIAL PEPTIDE METHIONINE SULFOXIDE REDUCTASE"/>
    <property type="match status" value="1"/>
</dbReference>
<dbReference type="AlphaFoldDB" id="F7NDZ7"/>
<dbReference type="Pfam" id="PF01625">
    <property type="entry name" value="PMSR"/>
    <property type="match status" value="1"/>
</dbReference>
<feature type="active site" evidence="7">
    <location>
        <position position="31"/>
    </location>
</feature>
<dbReference type="InterPro" id="IPR002569">
    <property type="entry name" value="Met_Sox_Rdtase_MsrA_dom"/>
</dbReference>
<keyword evidence="1 6" id="KW-0560">Oxidoreductase</keyword>
<organism evidence="10 11">
    <name type="scientific">Acetonema longum DSM 6540</name>
    <dbReference type="NCBI Taxonomy" id="1009370"/>
    <lineage>
        <taxon>Bacteria</taxon>
        <taxon>Bacillati</taxon>
        <taxon>Bacillota</taxon>
        <taxon>Negativicutes</taxon>
        <taxon>Acetonemataceae</taxon>
        <taxon>Acetonema</taxon>
    </lineage>
</organism>
<dbReference type="eggNOG" id="COG0225">
    <property type="taxonomic scope" value="Bacteria"/>
</dbReference>
<dbReference type="GO" id="GO:0034599">
    <property type="term" value="P:cellular response to oxidative stress"/>
    <property type="evidence" value="ECO:0007669"/>
    <property type="project" value="TreeGrafter"/>
</dbReference>
<dbReference type="GO" id="GO:0005737">
    <property type="term" value="C:cytoplasm"/>
    <property type="evidence" value="ECO:0007669"/>
    <property type="project" value="TreeGrafter"/>
</dbReference>
<dbReference type="GO" id="GO:0033743">
    <property type="term" value="F:peptide-methionine (R)-S-oxide reductase activity"/>
    <property type="evidence" value="ECO:0007669"/>
    <property type="project" value="UniProtKB-UniRule"/>
</dbReference>
<evidence type="ECO:0000256" key="6">
    <source>
        <dbReference type="HAMAP-Rule" id="MF_01400"/>
    </source>
</evidence>
<evidence type="ECO:0000256" key="7">
    <source>
        <dbReference type="HAMAP-Rule" id="MF_01401"/>
    </source>
</evidence>
<dbReference type="NCBIfam" id="TIGR00401">
    <property type="entry name" value="msrA"/>
    <property type="match status" value="1"/>
</dbReference>
<dbReference type="STRING" id="1009370.ALO_01295"/>
<dbReference type="Gene3D" id="2.170.150.20">
    <property type="entry name" value="Peptide methionine sulfoxide reductase"/>
    <property type="match status" value="1"/>
</dbReference>
<dbReference type="GO" id="GO:0008113">
    <property type="term" value="F:peptide-methionine (S)-S-oxide reductase activity"/>
    <property type="evidence" value="ECO:0007669"/>
    <property type="project" value="UniProtKB-UniRule"/>
</dbReference>
<evidence type="ECO:0000313" key="10">
    <source>
        <dbReference type="EMBL" id="EGO65751.1"/>
    </source>
</evidence>
<dbReference type="PROSITE" id="PS51790">
    <property type="entry name" value="MSRB"/>
    <property type="match status" value="1"/>
</dbReference>
<dbReference type="Pfam" id="PF01641">
    <property type="entry name" value="SelR"/>
    <property type="match status" value="1"/>
</dbReference>
<comment type="catalytic activity">
    <reaction evidence="5 7">
        <text>[thioredoxin]-disulfide + L-methionine + H2O = L-methionine (S)-S-oxide + [thioredoxin]-dithiol</text>
        <dbReference type="Rhea" id="RHEA:19993"/>
        <dbReference type="Rhea" id="RHEA-COMP:10698"/>
        <dbReference type="Rhea" id="RHEA-COMP:10700"/>
        <dbReference type="ChEBI" id="CHEBI:15377"/>
        <dbReference type="ChEBI" id="CHEBI:29950"/>
        <dbReference type="ChEBI" id="CHEBI:50058"/>
        <dbReference type="ChEBI" id="CHEBI:57844"/>
        <dbReference type="ChEBI" id="CHEBI:58772"/>
        <dbReference type="EC" id="1.8.4.11"/>
    </reaction>
</comment>
<dbReference type="EC" id="1.8.4.12" evidence="6"/>
<evidence type="ECO:0000256" key="1">
    <source>
        <dbReference type="ARBA" id="ARBA00023002"/>
    </source>
</evidence>
<protein>
    <recommendedName>
        <fullName evidence="6 7">Multifunctional fusion protein</fullName>
    </recommendedName>
    <domain>
        <recommendedName>
            <fullName evidence="7">Peptide methionine sulfoxide reductase MsrA</fullName>
            <shortName evidence="7">Protein-methionine-S-oxide reductase</shortName>
            <ecNumber evidence="7">1.8.4.11</ecNumber>
        </recommendedName>
        <alternativeName>
            <fullName evidence="7">Peptide-methionine (S)-S-oxide reductase</fullName>
            <shortName evidence="7">Peptide Met(O) reductase</shortName>
        </alternativeName>
    </domain>
    <domain>
        <recommendedName>
            <fullName evidence="6">Peptide methionine sulfoxide reductase MsrB</fullName>
            <ecNumber evidence="6">1.8.4.12</ecNumber>
        </recommendedName>
        <alternativeName>
            <fullName evidence="6">Peptide-methionine (R)-S-oxide reductase</fullName>
        </alternativeName>
    </domain>
</protein>
<dbReference type="RefSeq" id="WP_004091994.1">
    <property type="nucleotide sequence ID" value="NZ_AFGF01000014.1"/>
</dbReference>
<dbReference type="HAMAP" id="MF_01401">
    <property type="entry name" value="MsrA"/>
    <property type="match status" value="1"/>
</dbReference>
<keyword evidence="2" id="KW-0511">Multifunctional enzyme</keyword>
<comment type="similarity">
    <text evidence="6">Belongs to the MsrB Met sulfoxide reductase family.</text>
</comment>
<dbReference type="InterPro" id="IPR002579">
    <property type="entry name" value="Met_Sox_Rdtase_MsrB_dom"/>
</dbReference>
<dbReference type="FunFam" id="2.170.150.20:FF:000003">
    <property type="entry name" value="Peptide methionine sulfoxide reductase MsrB"/>
    <property type="match status" value="1"/>
</dbReference>
<dbReference type="InterPro" id="IPR050162">
    <property type="entry name" value="MsrA_MetSO_reductase"/>
</dbReference>
<dbReference type="PANTHER" id="PTHR42799">
    <property type="entry name" value="MITOCHONDRIAL PEPTIDE METHIONINE SULFOXIDE REDUCTASE"/>
    <property type="match status" value="1"/>
</dbReference>
<comment type="catalytic activity">
    <reaction evidence="3 7">
        <text>L-methionyl-[protein] + [thioredoxin]-disulfide + H2O = L-methionyl-(S)-S-oxide-[protein] + [thioredoxin]-dithiol</text>
        <dbReference type="Rhea" id="RHEA:14217"/>
        <dbReference type="Rhea" id="RHEA-COMP:10698"/>
        <dbReference type="Rhea" id="RHEA-COMP:10700"/>
        <dbReference type="Rhea" id="RHEA-COMP:12313"/>
        <dbReference type="Rhea" id="RHEA-COMP:12315"/>
        <dbReference type="ChEBI" id="CHEBI:15377"/>
        <dbReference type="ChEBI" id="CHEBI:16044"/>
        <dbReference type="ChEBI" id="CHEBI:29950"/>
        <dbReference type="ChEBI" id="CHEBI:44120"/>
        <dbReference type="ChEBI" id="CHEBI:50058"/>
        <dbReference type="EC" id="1.8.4.11"/>
    </reaction>
</comment>
<feature type="region of interest" description="Disordered" evidence="8">
    <location>
        <begin position="177"/>
        <end position="205"/>
    </location>
</feature>
<gene>
    <name evidence="6" type="primary">msrB</name>
    <name evidence="7" type="synonym">msrA</name>
    <name evidence="10" type="ORF">ALO_01295</name>
</gene>
<comment type="similarity">
    <text evidence="7">Belongs to the MsrA Met sulfoxide reductase family.</text>
</comment>
<comment type="caution">
    <text evidence="10">The sequence shown here is derived from an EMBL/GenBank/DDBJ whole genome shotgun (WGS) entry which is preliminary data.</text>
</comment>
<proteinExistence type="inferred from homology"/>
<dbReference type="SUPFAM" id="SSF51316">
    <property type="entry name" value="Mss4-like"/>
    <property type="match status" value="1"/>
</dbReference>
<dbReference type="GO" id="GO:0033744">
    <property type="term" value="F:L-methionine:thioredoxin-disulfide S-oxidoreductase activity"/>
    <property type="evidence" value="ECO:0007669"/>
    <property type="project" value="RHEA"/>
</dbReference>
<evidence type="ECO:0000313" key="11">
    <source>
        <dbReference type="Proteomes" id="UP000003240"/>
    </source>
</evidence>
<dbReference type="HAMAP" id="MF_01400">
    <property type="entry name" value="MsrB"/>
    <property type="match status" value="1"/>
</dbReference>
<evidence type="ECO:0000256" key="4">
    <source>
        <dbReference type="ARBA" id="ARBA00048488"/>
    </source>
</evidence>
<dbReference type="Gene3D" id="3.30.1060.10">
    <property type="entry name" value="Peptide methionine sulphoxide reductase MsrA"/>
    <property type="match status" value="1"/>
</dbReference>
<accession>F7NDZ7</accession>
<dbReference type="Proteomes" id="UP000003240">
    <property type="component" value="Unassembled WGS sequence"/>
</dbReference>
<reference evidence="10 11" key="1">
    <citation type="journal article" date="2011" name="EMBO J.">
        <title>Structural diversity of bacterial flagellar motors.</title>
        <authorList>
            <person name="Chen S."/>
            <person name="Beeby M."/>
            <person name="Murphy G.E."/>
            <person name="Leadbetter J.R."/>
            <person name="Hendrixson D.R."/>
            <person name="Briegel A."/>
            <person name="Li Z."/>
            <person name="Shi J."/>
            <person name="Tocheva E.I."/>
            <person name="Muller A."/>
            <person name="Dobro M.J."/>
            <person name="Jensen G.J."/>
        </authorList>
    </citation>
    <scope>NUCLEOTIDE SEQUENCE [LARGE SCALE GENOMIC DNA]</scope>
    <source>
        <strain evidence="10 11">DSM 6540</strain>
    </source>
</reference>
<name>F7NDZ7_9FIRM</name>
<dbReference type="NCBIfam" id="TIGR00357">
    <property type="entry name" value="peptide-methionine (R)-S-oxide reductase MsrB"/>
    <property type="match status" value="1"/>
</dbReference>
<feature type="active site" description="Nucleophile" evidence="6">
    <location>
        <position position="319"/>
    </location>
</feature>
<comment type="catalytic activity">
    <reaction evidence="4 6">
        <text>L-methionyl-[protein] + [thioredoxin]-disulfide + H2O = L-methionyl-(R)-S-oxide-[protein] + [thioredoxin]-dithiol</text>
        <dbReference type="Rhea" id="RHEA:24164"/>
        <dbReference type="Rhea" id="RHEA-COMP:10698"/>
        <dbReference type="Rhea" id="RHEA-COMP:10700"/>
        <dbReference type="Rhea" id="RHEA-COMP:12313"/>
        <dbReference type="Rhea" id="RHEA-COMP:12314"/>
        <dbReference type="ChEBI" id="CHEBI:15377"/>
        <dbReference type="ChEBI" id="CHEBI:16044"/>
        <dbReference type="ChEBI" id="CHEBI:29950"/>
        <dbReference type="ChEBI" id="CHEBI:45764"/>
        <dbReference type="ChEBI" id="CHEBI:50058"/>
        <dbReference type="EC" id="1.8.4.12"/>
    </reaction>
</comment>
<evidence type="ECO:0000256" key="2">
    <source>
        <dbReference type="ARBA" id="ARBA00023268"/>
    </source>
</evidence>
<dbReference type="InterPro" id="IPR011057">
    <property type="entry name" value="Mss4-like_sf"/>
</dbReference>
<feature type="domain" description="MsrB" evidence="9">
    <location>
        <begin position="207"/>
        <end position="330"/>
    </location>
</feature>
<dbReference type="EC" id="1.8.4.11" evidence="7"/>
<dbReference type="eggNOG" id="COG0229">
    <property type="taxonomic scope" value="Bacteria"/>
</dbReference>
<comment type="caution">
    <text evidence="6">Lacks conserved residue(s) required for the propagation of feature annotation.</text>
</comment>
<evidence type="ECO:0000256" key="3">
    <source>
        <dbReference type="ARBA" id="ARBA00047806"/>
    </source>
</evidence>
<evidence type="ECO:0000256" key="5">
    <source>
        <dbReference type="ARBA" id="ARBA00048782"/>
    </source>
</evidence>
<feature type="region of interest" description="Disordered" evidence="8">
    <location>
        <begin position="294"/>
        <end position="313"/>
    </location>
</feature>
<dbReference type="InterPro" id="IPR036509">
    <property type="entry name" value="Met_Sox_Rdtase_MsrA_sf"/>
</dbReference>
<evidence type="ECO:0000256" key="8">
    <source>
        <dbReference type="SAM" id="MobiDB-lite"/>
    </source>
</evidence>
<keyword evidence="11" id="KW-1185">Reference proteome</keyword>
<dbReference type="SUPFAM" id="SSF55068">
    <property type="entry name" value="Peptide methionine sulfoxide reductase"/>
    <property type="match status" value="1"/>
</dbReference>
<comment type="function">
    <text evidence="7">Has an important function as a repair enzyme for proteins that have been inactivated by oxidation. Catalyzes the reversible oxidation-reduction of methionine sulfoxide in proteins to methionine.</text>
</comment>
<sequence>MRMENKSGAANSQGQPPLDAGHREIWLAGGCFWGLEAYLDKLSGIVYTEVGYANGNTEKPSYEQVCYNSTGHAETVYVQYDPGQIDLATLLTYFFKVVDPTSVNRQGNDRGSQYRSGIYYQEPADKAIIDQAIAQEQKKYSSAIVTEVLPLRNYYAAEEYHQKYLAKNPNGYCHIDLSSLDQDPGAKGQDPSHPVPTHQRTYAKPSREEIREKLTDTQYQVTQSCGTEPPFANEYWDNHAKGLYVDVVTGEPLFSSRDKYDSGTGWPSFTRPIHSEAVTTKQDKSYSMERTEVRSRHSESHLGHVFPDGPKDRGGQRYCMNSASLRFIPLDKMEEEGYGEWIDLIK</sequence>